<dbReference type="KEGG" id="mez:Mtc_1901"/>
<keyword evidence="2" id="KW-1185">Reference proteome</keyword>
<dbReference type="Proteomes" id="UP000005233">
    <property type="component" value="Chromosome"/>
</dbReference>
<protein>
    <submittedName>
        <fullName evidence="1">Uncharacterized protein</fullName>
    </submittedName>
</protein>
<dbReference type="GeneID" id="11972049"/>
<dbReference type="EMBL" id="CP003243">
    <property type="protein sequence ID" value="AFD00641.1"/>
    <property type="molecule type" value="Genomic_DNA"/>
</dbReference>
<dbReference type="RefSeq" id="WP_014406472.1">
    <property type="nucleotide sequence ID" value="NC_017034.1"/>
</dbReference>
<evidence type="ECO:0000313" key="2">
    <source>
        <dbReference type="Proteomes" id="UP000005233"/>
    </source>
</evidence>
<evidence type="ECO:0000313" key="1">
    <source>
        <dbReference type="EMBL" id="AFD00641.1"/>
    </source>
</evidence>
<dbReference type="AlphaFoldDB" id="H8I4P6"/>
<sequence>MRKLRIALVILLLLAFTAASHAATASLISRGDMGDIGKSRATMDGIQKKMANSSSDIARQYGLLDAYAKYMARQSMDNATRSISASQSMGAITPPMTAGYGMPLQGIGDAIKALGSIEISIKAPVTIARSISIPRLAIL</sequence>
<dbReference type="STRING" id="1041930.Mtc_1901"/>
<dbReference type="HOGENOM" id="CLU_1840564_0_0_2"/>
<accession>H8I4P6</accession>
<reference evidence="1 2" key="1">
    <citation type="journal article" date="2012" name="J. Bacteriol.">
        <title>Complete genome sequence of a thermophilic methanogen, Methanocella conradii HZ254, isolated from Chinese rice field soil.</title>
        <authorList>
            <person name="Lu Z."/>
            <person name="Lu Y."/>
        </authorList>
    </citation>
    <scope>NUCLEOTIDE SEQUENCE [LARGE SCALE GENOMIC DNA]</scope>
    <source>
        <strain evidence="2">DSM 24694 / JCM 17849 / CGMCC 1.5162 / HZ254</strain>
    </source>
</reference>
<name>H8I4P6_METCZ</name>
<proteinExistence type="predicted"/>
<organism evidence="1 2">
    <name type="scientific">Methanocella conradii (strain DSM 24694 / JCM 17849 / CGMCC 1.5162 / HZ254)</name>
    <dbReference type="NCBI Taxonomy" id="1041930"/>
    <lineage>
        <taxon>Archaea</taxon>
        <taxon>Methanobacteriati</taxon>
        <taxon>Methanobacteriota</taxon>
        <taxon>Stenosarchaea group</taxon>
        <taxon>Methanomicrobia</taxon>
        <taxon>Methanocellales</taxon>
        <taxon>Methanocellaceae</taxon>
        <taxon>Methanocella</taxon>
    </lineage>
</organism>
<gene>
    <name evidence="1" type="ordered locus">Mtc_1901</name>
</gene>